<name>A0A0S4LE11_9BACT</name>
<dbReference type="EC" id="4.2.2.-" evidence="3"/>
<gene>
    <name evidence="3" type="primary">rlpA</name>
    <name evidence="6" type="ORF">COMA1_20484</name>
</gene>
<dbReference type="Gene3D" id="2.40.40.10">
    <property type="entry name" value="RlpA-like domain"/>
    <property type="match status" value="1"/>
</dbReference>
<dbReference type="OrthoDB" id="9779128at2"/>
<dbReference type="HAMAP" id="MF_02071">
    <property type="entry name" value="RlpA"/>
    <property type="match status" value="1"/>
</dbReference>
<dbReference type="RefSeq" id="WP_090748345.1">
    <property type="nucleotide sequence ID" value="NZ_CZQA01000008.1"/>
</dbReference>
<evidence type="ECO:0000256" key="2">
    <source>
        <dbReference type="ARBA" id="ARBA00023316"/>
    </source>
</evidence>
<dbReference type="CDD" id="cd22268">
    <property type="entry name" value="DPBB_RlpA-like"/>
    <property type="match status" value="1"/>
</dbReference>
<comment type="similarity">
    <text evidence="3 4">Belongs to the RlpA family.</text>
</comment>
<dbReference type="GO" id="GO:0071555">
    <property type="term" value="P:cell wall organization"/>
    <property type="evidence" value="ECO:0007669"/>
    <property type="project" value="UniProtKB-KW"/>
</dbReference>
<keyword evidence="2 3" id="KW-0961">Cell wall biogenesis/degradation</keyword>
<evidence type="ECO:0000256" key="4">
    <source>
        <dbReference type="RuleBase" id="RU003495"/>
    </source>
</evidence>
<protein>
    <recommendedName>
        <fullName evidence="3">Probable endolytic peptidoglycan transglycosylase RlpA</fullName>
        <ecNumber evidence="3">4.2.2.-</ecNumber>
    </recommendedName>
</protein>
<dbReference type="PANTHER" id="PTHR34183">
    <property type="entry name" value="ENDOLYTIC PEPTIDOGLYCAN TRANSGLYCOSYLASE RLPA"/>
    <property type="match status" value="1"/>
</dbReference>
<dbReference type="InterPro" id="IPR009009">
    <property type="entry name" value="RlpA-like_DPBB"/>
</dbReference>
<dbReference type="GO" id="GO:0008932">
    <property type="term" value="F:lytic endotransglycosylase activity"/>
    <property type="evidence" value="ECO:0007669"/>
    <property type="project" value="UniProtKB-UniRule"/>
</dbReference>
<evidence type="ECO:0000256" key="1">
    <source>
        <dbReference type="ARBA" id="ARBA00023239"/>
    </source>
</evidence>
<keyword evidence="1 3" id="KW-0456">Lyase</keyword>
<evidence type="ECO:0000259" key="5">
    <source>
        <dbReference type="Pfam" id="PF03330"/>
    </source>
</evidence>
<dbReference type="EMBL" id="CZQA01000008">
    <property type="protein sequence ID" value="CUS35852.1"/>
    <property type="molecule type" value="Genomic_DNA"/>
</dbReference>
<dbReference type="AlphaFoldDB" id="A0A0S4LE11"/>
<accession>A0A0S4LE11</accession>
<proteinExistence type="inferred from homology"/>
<dbReference type="PANTHER" id="PTHR34183:SF1">
    <property type="entry name" value="ENDOLYTIC PEPTIDOGLYCAN TRANSGLYCOSYLASE RLPA"/>
    <property type="match status" value="1"/>
</dbReference>
<organism evidence="6 7">
    <name type="scientific">Candidatus Nitrospira nitrosa</name>
    <dbReference type="NCBI Taxonomy" id="1742972"/>
    <lineage>
        <taxon>Bacteria</taxon>
        <taxon>Pseudomonadati</taxon>
        <taxon>Nitrospirota</taxon>
        <taxon>Nitrospiria</taxon>
        <taxon>Nitrospirales</taxon>
        <taxon>Nitrospiraceae</taxon>
        <taxon>Nitrospira</taxon>
    </lineage>
</organism>
<feature type="domain" description="RlpA-like protein double-psi beta-barrel" evidence="5">
    <location>
        <begin position="44"/>
        <end position="132"/>
    </location>
</feature>
<dbReference type="Pfam" id="PF03330">
    <property type="entry name" value="DPBB_1"/>
    <property type="match status" value="1"/>
</dbReference>
<dbReference type="SUPFAM" id="SSF50685">
    <property type="entry name" value="Barwin-like endoglucanases"/>
    <property type="match status" value="1"/>
</dbReference>
<dbReference type="InterPro" id="IPR036908">
    <property type="entry name" value="RlpA-like_sf"/>
</dbReference>
<dbReference type="GO" id="GO:0000270">
    <property type="term" value="P:peptidoglycan metabolic process"/>
    <property type="evidence" value="ECO:0007669"/>
    <property type="project" value="UniProtKB-UniRule"/>
</dbReference>
<keyword evidence="7" id="KW-1185">Reference proteome</keyword>
<dbReference type="Proteomes" id="UP000199032">
    <property type="component" value="Unassembled WGS sequence"/>
</dbReference>
<sequence>MHTDGPHNRLFSKSSFALALCLSLGACSWVPKGEVQLDVGIKDRGVASWYGEQFHGRQAANGEIFDMEGLTAAHRTIPLGSVVRVVNLSNGKHLHVRVTDRGPYEKGRILDLSHGAAVLLGMEREGVAHVQVEVVGERRPELLLMAEQFAGTASWVLTGRMLPVDRTSQGMTSHERNFPGDLWIARRNRWALAMLSVVDPIQIPVASLVLS</sequence>
<evidence type="ECO:0000256" key="3">
    <source>
        <dbReference type="HAMAP-Rule" id="MF_02071"/>
    </source>
</evidence>
<comment type="function">
    <text evidence="3">Lytic transglycosylase with a strong preference for naked glycan strands that lack stem peptides.</text>
</comment>
<evidence type="ECO:0000313" key="7">
    <source>
        <dbReference type="Proteomes" id="UP000199032"/>
    </source>
</evidence>
<reference evidence="6 7" key="1">
    <citation type="submission" date="2015-10" db="EMBL/GenBank/DDBJ databases">
        <authorList>
            <person name="Gilbert D.G."/>
        </authorList>
    </citation>
    <scope>NUCLEOTIDE SEQUENCE [LARGE SCALE GENOMIC DNA]</scope>
    <source>
        <strain evidence="6">COMA1</strain>
    </source>
</reference>
<dbReference type="InterPro" id="IPR012997">
    <property type="entry name" value="RplA"/>
</dbReference>
<dbReference type="STRING" id="1742972.COMA1_20484"/>
<evidence type="ECO:0000313" key="6">
    <source>
        <dbReference type="EMBL" id="CUS35852.1"/>
    </source>
</evidence>
<dbReference type="NCBIfam" id="TIGR00413">
    <property type="entry name" value="rlpA"/>
    <property type="match status" value="1"/>
</dbReference>
<dbReference type="InterPro" id="IPR034718">
    <property type="entry name" value="RlpA"/>
</dbReference>